<dbReference type="AlphaFoldDB" id="A0A1I7XMC2"/>
<reference evidence="3" key="1">
    <citation type="submission" date="2016-11" db="UniProtKB">
        <authorList>
            <consortium name="WormBaseParasite"/>
        </authorList>
    </citation>
    <scope>IDENTIFICATION</scope>
</reference>
<evidence type="ECO:0000256" key="1">
    <source>
        <dbReference type="SAM" id="MobiDB-lite"/>
    </source>
</evidence>
<keyword evidence="2" id="KW-1185">Reference proteome</keyword>
<feature type="region of interest" description="Disordered" evidence="1">
    <location>
        <begin position="44"/>
        <end position="90"/>
    </location>
</feature>
<dbReference type="Proteomes" id="UP000095283">
    <property type="component" value="Unplaced"/>
</dbReference>
<sequence>MMNRGDSSRISRGMCKQSALIRQLQEQHYQQYMAQVYSQQAEAAVPECGKKTVSEDEQKARDDDSDVSDEEPGDDLPCEPYLSLSLKEII</sequence>
<accession>A0A1I7XMC2</accession>
<name>A0A1I7XMC2_HETBA</name>
<protein>
    <submittedName>
        <fullName evidence="3">MamL-1 domain-containing protein</fullName>
    </submittedName>
</protein>
<dbReference type="WBParaSite" id="Hba_18462">
    <property type="protein sequence ID" value="Hba_18462"/>
    <property type="gene ID" value="Hba_18462"/>
</dbReference>
<evidence type="ECO:0000313" key="2">
    <source>
        <dbReference type="Proteomes" id="UP000095283"/>
    </source>
</evidence>
<organism evidence="2 3">
    <name type="scientific">Heterorhabditis bacteriophora</name>
    <name type="common">Entomopathogenic nematode worm</name>
    <dbReference type="NCBI Taxonomy" id="37862"/>
    <lineage>
        <taxon>Eukaryota</taxon>
        <taxon>Metazoa</taxon>
        <taxon>Ecdysozoa</taxon>
        <taxon>Nematoda</taxon>
        <taxon>Chromadorea</taxon>
        <taxon>Rhabditida</taxon>
        <taxon>Rhabditina</taxon>
        <taxon>Rhabditomorpha</taxon>
        <taxon>Strongyloidea</taxon>
        <taxon>Heterorhabditidae</taxon>
        <taxon>Heterorhabditis</taxon>
    </lineage>
</organism>
<feature type="compositionally biased region" description="Basic and acidic residues" evidence="1">
    <location>
        <begin position="48"/>
        <end position="62"/>
    </location>
</feature>
<evidence type="ECO:0000313" key="3">
    <source>
        <dbReference type="WBParaSite" id="Hba_18462"/>
    </source>
</evidence>
<proteinExistence type="predicted"/>
<feature type="compositionally biased region" description="Acidic residues" evidence="1">
    <location>
        <begin position="63"/>
        <end position="77"/>
    </location>
</feature>